<dbReference type="EMBL" id="CAJHJT010000012">
    <property type="protein sequence ID" value="CAD6998192.1"/>
    <property type="molecule type" value="Genomic_DNA"/>
</dbReference>
<evidence type="ECO:0000256" key="2">
    <source>
        <dbReference type="ARBA" id="ARBA00022801"/>
    </source>
</evidence>
<feature type="chain" id="PRO_5032640151" description="Protein-glucosylgalactosylhydroxylysine glucosidase" evidence="9">
    <location>
        <begin position="27"/>
        <end position="730"/>
    </location>
</feature>
<dbReference type="AlphaFoldDB" id="A0A811UG61"/>
<keyword evidence="2" id="KW-0378">Hydrolase</keyword>
<organism evidence="11 12">
    <name type="scientific">Ceratitis capitata</name>
    <name type="common">Mediterranean fruit fly</name>
    <name type="synonym">Tephritis capitata</name>
    <dbReference type="NCBI Taxonomy" id="7213"/>
    <lineage>
        <taxon>Eukaryota</taxon>
        <taxon>Metazoa</taxon>
        <taxon>Ecdysozoa</taxon>
        <taxon>Arthropoda</taxon>
        <taxon>Hexapoda</taxon>
        <taxon>Insecta</taxon>
        <taxon>Pterygota</taxon>
        <taxon>Neoptera</taxon>
        <taxon>Endopterygota</taxon>
        <taxon>Diptera</taxon>
        <taxon>Brachycera</taxon>
        <taxon>Muscomorpha</taxon>
        <taxon>Tephritoidea</taxon>
        <taxon>Tephritidae</taxon>
        <taxon>Ceratitis</taxon>
        <taxon>Ceratitis</taxon>
    </lineage>
</organism>
<accession>A0A811UG61</accession>
<evidence type="ECO:0000256" key="8">
    <source>
        <dbReference type="ARBA" id="ARBA00079982"/>
    </source>
</evidence>
<evidence type="ECO:0000259" key="10">
    <source>
        <dbReference type="Pfam" id="PF03632"/>
    </source>
</evidence>
<keyword evidence="12" id="KW-1185">Reference proteome</keyword>
<comment type="function">
    <text evidence="5">Catalyzes the hydrolysis of glucose from the disaccharide unit linked to hydroxylysine residues of collagen and collagen-like proteins.</text>
</comment>
<evidence type="ECO:0000256" key="4">
    <source>
        <dbReference type="ARBA" id="ARBA00051415"/>
    </source>
</evidence>
<dbReference type="GO" id="GO:0005975">
    <property type="term" value="P:carbohydrate metabolic process"/>
    <property type="evidence" value="ECO:0007669"/>
    <property type="project" value="InterPro"/>
</dbReference>
<dbReference type="SUPFAM" id="SSF48208">
    <property type="entry name" value="Six-hairpin glycosidases"/>
    <property type="match status" value="1"/>
</dbReference>
<comment type="caution">
    <text evidence="11">The sequence shown here is derived from an EMBL/GenBank/DDBJ whole genome shotgun (WGS) entry which is preliminary data.</text>
</comment>
<comment type="catalytic activity">
    <reaction evidence="4">
        <text>(5R)-5-O-[alpha-D-glucosyl-(1-&gt;2)-beta-D-galactosyl]-5-hydroxy-L-lysyl-[collagen] + H2O = (5R)-5-O-(beta-D-galactosyl)-5-hydroxy-L-lysyl-[collagen] + D-glucose</text>
        <dbReference type="Rhea" id="RHEA:11068"/>
        <dbReference type="Rhea" id="RHEA-COMP:12753"/>
        <dbReference type="Rhea" id="RHEA-COMP:12754"/>
        <dbReference type="ChEBI" id="CHEBI:4167"/>
        <dbReference type="ChEBI" id="CHEBI:15377"/>
        <dbReference type="ChEBI" id="CHEBI:133443"/>
        <dbReference type="ChEBI" id="CHEBI:133452"/>
        <dbReference type="EC" id="3.2.1.107"/>
    </reaction>
</comment>
<dbReference type="Pfam" id="PF03632">
    <property type="entry name" value="Glyco_hydro_65m"/>
    <property type="match status" value="1"/>
</dbReference>
<dbReference type="GO" id="GO:0047402">
    <property type="term" value="F:protein-glucosylgalactosylhydroxylysine glucosidase activity"/>
    <property type="evidence" value="ECO:0007669"/>
    <property type="project" value="UniProtKB-EC"/>
</dbReference>
<dbReference type="InterPro" id="IPR005195">
    <property type="entry name" value="Glyco_hydro_65_M"/>
</dbReference>
<dbReference type="EC" id="3.2.1.107" evidence="6"/>
<comment type="similarity">
    <text evidence="1">Belongs to the glycosyl hydrolase 65 family.</text>
</comment>
<dbReference type="OrthoDB" id="200349at2759"/>
<evidence type="ECO:0000256" key="6">
    <source>
        <dbReference type="ARBA" id="ARBA00066430"/>
    </source>
</evidence>
<dbReference type="InterPro" id="IPR012341">
    <property type="entry name" value="6hp_glycosidase-like_sf"/>
</dbReference>
<evidence type="ECO:0000256" key="3">
    <source>
        <dbReference type="ARBA" id="ARBA00023295"/>
    </source>
</evidence>
<protein>
    <recommendedName>
        <fullName evidence="7">Protein-glucosylgalactosylhydroxylysine glucosidase</fullName>
        <ecNumber evidence="6">3.2.1.107</ecNumber>
    </recommendedName>
    <alternativeName>
        <fullName evidence="8">Acid trehalase-like protein 1</fullName>
    </alternativeName>
</protein>
<dbReference type="PANTHER" id="PTHR11051:SF8">
    <property type="entry name" value="PROTEIN-GLUCOSYLGALACTOSYLHYDROXYLYSINE GLUCOSIDASE"/>
    <property type="match status" value="1"/>
</dbReference>
<evidence type="ECO:0000256" key="1">
    <source>
        <dbReference type="ARBA" id="ARBA00006768"/>
    </source>
</evidence>
<reference evidence="11" key="1">
    <citation type="submission" date="2020-11" db="EMBL/GenBank/DDBJ databases">
        <authorList>
            <person name="Whitehead M."/>
        </authorList>
    </citation>
    <scope>NUCLEOTIDE SEQUENCE</scope>
    <source>
        <strain evidence="11">EGII</strain>
    </source>
</reference>
<feature type="signal peptide" evidence="9">
    <location>
        <begin position="1"/>
        <end position="26"/>
    </location>
</feature>
<dbReference type="InterPro" id="IPR008928">
    <property type="entry name" value="6-hairpin_glycosidase_sf"/>
</dbReference>
<keyword evidence="3" id="KW-0326">Glycosidase</keyword>
<dbReference type="Gene3D" id="1.50.10.10">
    <property type="match status" value="1"/>
</dbReference>
<feature type="domain" description="Glycoside hydrolase family 65 central catalytic" evidence="10">
    <location>
        <begin position="330"/>
        <end position="532"/>
    </location>
</feature>
<name>A0A811UG61_CERCA</name>
<evidence type="ECO:0000256" key="9">
    <source>
        <dbReference type="SAM" id="SignalP"/>
    </source>
</evidence>
<evidence type="ECO:0000256" key="5">
    <source>
        <dbReference type="ARBA" id="ARBA00053339"/>
    </source>
</evidence>
<sequence>MPKMAKSIAFGIFLVILTSLCLPSSADDSAYVIKSEKLPTDLNFMPTLGNGHLGYTIFGDAIFMNGVYNGVGGNSRRARLPNWLNLSVASIQYEEWALSIIPDAYELRLKDGYFRWLFAYEANGLQLQLEQRSYPHRYYNRALIYELFVRCTGAFDPLLINLTQKAGSKSEAFDFASSSTDSNHTKRYKTLHGATRQREQPDLQPKSREIFVLFSDDWENEYTIEVPAGEQEFYYRFVITADENEEVAWQEMDEVLKHAPESLFKKHTEEWHKFWQDFNIEIEGNLEMSRIINAGAFYLANSLPSLRTNRPNNPYYGLSPTGLGRGELDADYEGHNFWDTEIWMLPAVAQFNADWADQLFHYRFAHLAGARFNANMTGYRGARFPWESAYTGTEVINPCCPEIAAQEIHISPDIVLSLQQHYSATHNTEWLCSIAWPIAKEVAEFLVSRVQDDGQKYHLKDVMGPDEDHANVTDNVYTNVVVKKALQFASFTRAICASANDLPDVWIDIVQRMHILYDENLDYHPQHLGYKRGETVKQADVILLGYPVQYAMSNTTRLNDLKNYETVTRESGPAMSWSMFAINFLDVNEMEKANLYFQRGYRDYVRPEFKVWSENKVGYEGSANFLTGIGGFLQAIINGYGGIRFHLDGQRSLMVIQKTHFLPTTMGYSINGIKFAKSKFSLAIHKNGTTLKCLEKGDLDIELSLNSQKYAIDADSSFDLDGNVAFLRTI</sequence>
<proteinExistence type="inferred from homology"/>
<gene>
    <name evidence="11" type="ORF">CCAP1982_LOCUS6808</name>
</gene>
<keyword evidence="9" id="KW-0732">Signal</keyword>
<dbReference type="PANTHER" id="PTHR11051">
    <property type="entry name" value="GLYCOSYL HYDROLASE-RELATED"/>
    <property type="match status" value="1"/>
</dbReference>
<evidence type="ECO:0000313" key="11">
    <source>
        <dbReference type="EMBL" id="CAD6998192.1"/>
    </source>
</evidence>
<evidence type="ECO:0000313" key="12">
    <source>
        <dbReference type="Proteomes" id="UP000606786"/>
    </source>
</evidence>
<evidence type="ECO:0000256" key="7">
    <source>
        <dbReference type="ARBA" id="ARBA00071505"/>
    </source>
</evidence>
<dbReference type="FunFam" id="1.50.10.10:FF:000023">
    <property type="entry name" value="Protein-glucosylgalactosylhydroxylysine glucosidase"/>
    <property type="match status" value="1"/>
</dbReference>
<dbReference type="Proteomes" id="UP000606786">
    <property type="component" value="Unassembled WGS sequence"/>
</dbReference>